<evidence type="ECO:0000313" key="3">
    <source>
        <dbReference type="Proteomes" id="UP000255066"/>
    </source>
</evidence>
<dbReference type="EMBL" id="UGNW01000001">
    <property type="protein sequence ID" value="STX31093.1"/>
    <property type="molecule type" value="Genomic_DNA"/>
</dbReference>
<evidence type="ECO:0000256" key="1">
    <source>
        <dbReference type="SAM" id="MobiDB-lite"/>
    </source>
</evidence>
<feature type="region of interest" description="Disordered" evidence="1">
    <location>
        <begin position="1"/>
        <end position="34"/>
    </location>
</feature>
<dbReference type="Proteomes" id="UP000255066">
    <property type="component" value="Unassembled WGS sequence"/>
</dbReference>
<sequence>MTGTSIGGKKAAETRKRNQRSSQKKNASSNQKHK</sequence>
<evidence type="ECO:0000313" key="2">
    <source>
        <dbReference type="EMBL" id="STX31093.1"/>
    </source>
</evidence>
<feature type="compositionally biased region" description="Low complexity" evidence="1">
    <location>
        <begin position="24"/>
        <end position="34"/>
    </location>
</feature>
<gene>
    <name evidence="2" type="ORF">NCTC12437_00863</name>
</gene>
<accession>A0A378I7S7</accession>
<protein>
    <submittedName>
        <fullName evidence="2">Uncharacterized protein</fullName>
    </submittedName>
</protein>
<reference evidence="2 3" key="1">
    <citation type="submission" date="2018-06" db="EMBL/GenBank/DDBJ databases">
        <authorList>
            <consortium name="Pathogen Informatics"/>
            <person name="Doyle S."/>
        </authorList>
    </citation>
    <scope>NUCLEOTIDE SEQUENCE [LARGE SCALE GENOMIC DNA]</scope>
    <source>
        <strain evidence="2 3">NCTC12437</strain>
    </source>
</reference>
<dbReference type="AlphaFoldDB" id="A0A378I7S7"/>
<organism evidence="2 3">
    <name type="scientific">Legionella birminghamensis</name>
    <dbReference type="NCBI Taxonomy" id="28083"/>
    <lineage>
        <taxon>Bacteria</taxon>
        <taxon>Pseudomonadati</taxon>
        <taxon>Pseudomonadota</taxon>
        <taxon>Gammaproteobacteria</taxon>
        <taxon>Legionellales</taxon>
        <taxon>Legionellaceae</taxon>
        <taxon>Legionella</taxon>
    </lineage>
</organism>
<proteinExistence type="predicted"/>
<name>A0A378I7S7_9GAMM</name>